<evidence type="ECO:0008006" key="3">
    <source>
        <dbReference type="Google" id="ProtNLM"/>
    </source>
</evidence>
<sequence length="283" mass="31301">MRIRKNALLLFSKPPIAGLVKTRLTVLKDGIFEPEVASGLYHCMLFDVAEICCDALAQLESRQAASEGIVDEYELIISTTPQKNVEVMQRIFDESGQWPRNISIICDEGASFDEHYNHAFEQVFAMGFDTILSMGADMPALPRAVVVEGFEKLRALCDVPGGGIVISPDQEMGVSIIGWTRETAMSHDGVFYNKDGKTVLPAYIDKAAELGLPALYLPAVVDVDTMGDLFHNITLVQAIEYCAKFDDLSVPWRTAQALRDMGYSDVRVPPNDLHDPREEIDTA</sequence>
<dbReference type="Pfam" id="PF09837">
    <property type="entry name" value="DUF2064"/>
    <property type="match status" value="1"/>
</dbReference>
<dbReference type="Gene3D" id="3.90.550.10">
    <property type="entry name" value="Spore Coat Polysaccharide Biosynthesis Protein SpsA, Chain A"/>
    <property type="match status" value="1"/>
</dbReference>
<dbReference type="SUPFAM" id="SSF53448">
    <property type="entry name" value="Nucleotide-diphospho-sugar transferases"/>
    <property type="match status" value="1"/>
</dbReference>
<dbReference type="Proteomes" id="UP001320544">
    <property type="component" value="Chromosome"/>
</dbReference>
<evidence type="ECO:0000313" key="1">
    <source>
        <dbReference type="EMBL" id="BDE97728.1"/>
    </source>
</evidence>
<accession>A0ABN6MIF3</accession>
<dbReference type="PANTHER" id="PTHR36529">
    <property type="entry name" value="SLL1095 PROTEIN"/>
    <property type="match status" value="1"/>
</dbReference>
<keyword evidence="2" id="KW-1185">Reference proteome</keyword>
<dbReference type="RefSeq" id="WP_244387141.1">
    <property type="nucleotide sequence ID" value="NZ_AP025564.1"/>
</dbReference>
<proteinExistence type="predicted"/>
<gene>
    <name evidence="1" type="ORF">CE91St30_30610</name>
</gene>
<protein>
    <recommendedName>
        <fullName evidence="3">DUF2064 domain-containing protein</fullName>
    </recommendedName>
</protein>
<dbReference type="InterPro" id="IPR029044">
    <property type="entry name" value="Nucleotide-diphossugar_trans"/>
</dbReference>
<dbReference type="InterPro" id="IPR018641">
    <property type="entry name" value="Trfase_1_rSAM/seldom-assoc"/>
</dbReference>
<evidence type="ECO:0000313" key="2">
    <source>
        <dbReference type="Proteomes" id="UP001320544"/>
    </source>
</evidence>
<reference evidence="1 2" key="1">
    <citation type="submission" date="2022-01" db="EMBL/GenBank/DDBJ databases">
        <title>Novel bile acid biosynthetic pathways are enriched in the microbiome of centenarians.</title>
        <authorList>
            <person name="Sato Y."/>
            <person name="Atarashi K."/>
            <person name="Plichta R.D."/>
            <person name="Arai Y."/>
            <person name="Sasajima S."/>
            <person name="Kearney M.S."/>
            <person name="Suda W."/>
            <person name="Takeshita K."/>
            <person name="Sasaki T."/>
            <person name="Okamoto S."/>
            <person name="Skelly N.A."/>
            <person name="Okamura Y."/>
            <person name="Vlamakis H."/>
            <person name="Li Y."/>
            <person name="Tanoue T."/>
            <person name="Takei H."/>
            <person name="Nittono H."/>
            <person name="Narushima S."/>
            <person name="Irie J."/>
            <person name="Itoh H."/>
            <person name="Moriya K."/>
            <person name="Sugiura Y."/>
            <person name="Suematsu M."/>
            <person name="Moritoki N."/>
            <person name="Shibata S."/>
            <person name="Littman R.D."/>
            <person name="Fischbach A.M."/>
            <person name="Uwamino Y."/>
            <person name="Inoue T."/>
            <person name="Honda A."/>
            <person name="Hattori M."/>
            <person name="Murai T."/>
            <person name="Xavier J.R."/>
            <person name="Hirose N."/>
            <person name="Honda K."/>
        </authorList>
    </citation>
    <scope>NUCLEOTIDE SEQUENCE [LARGE SCALE GENOMIC DNA]</scope>
    <source>
        <strain evidence="1 2">CE91-St30</strain>
    </source>
</reference>
<dbReference type="PANTHER" id="PTHR36529:SF1">
    <property type="entry name" value="GLYCOSYLTRANSFERASE"/>
    <property type="match status" value="1"/>
</dbReference>
<dbReference type="EMBL" id="AP025564">
    <property type="protein sequence ID" value="BDE97728.1"/>
    <property type="molecule type" value="Genomic_DNA"/>
</dbReference>
<organism evidence="1 2">
    <name type="scientific">Raoultibacter timonensis</name>
    <dbReference type="NCBI Taxonomy" id="1907662"/>
    <lineage>
        <taxon>Bacteria</taxon>
        <taxon>Bacillati</taxon>
        <taxon>Actinomycetota</taxon>
        <taxon>Coriobacteriia</taxon>
        <taxon>Eggerthellales</taxon>
        <taxon>Eggerthellaceae</taxon>
        <taxon>Raoultibacter</taxon>
    </lineage>
</organism>
<name>A0ABN6MIF3_9ACTN</name>